<evidence type="ECO:0000256" key="1">
    <source>
        <dbReference type="ARBA" id="ARBA00004273"/>
    </source>
</evidence>
<dbReference type="SUPFAM" id="SSF47473">
    <property type="entry name" value="EF-hand"/>
    <property type="match status" value="1"/>
</dbReference>
<keyword evidence="9" id="KW-0809">Transit peptide</keyword>
<feature type="domain" description="EF-hand" evidence="14">
    <location>
        <begin position="416"/>
        <end position="451"/>
    </location>
</feature>
<name>A0ABD1YYV5_9MARC</name>
<feature type="domain" description="EF-hand" evidence="14">
    <location>
        <begin position="312"/>
        <end position="347"/>
    </location>
</feature>
<keyword evidence="12" id="KW-0472">Membrane</keyword>
<evidence type="ECO:0000256" key="3">
    <source>
        <dbReference type="ARBA" id="ARBA00022448"/>
    </source>
</evidence>
<dbReference type="GO" id="GO:0005743">
    <property type="term" value="C:mitochondrial inner membrane"/>
    <property type="evidence" value="ECO:0007669"/>
    <property type="project" value="UniProtKB-SubCell"/>
</dbReference>
<evidence type="ECO:0000313" key="15">
    <source>
        <dbReference type="EMBL" id="KAL2635960.1"/>
    </source>
</evidence>
<dbReference type="InterPro" id="IPR039800">
    <property type="entry name" value="MICU1/2/3"/>
</dbReference>
<dbReference type="EMBL" id="JBHFFA010000003">
    <property type="protein sequence ID" value="KAL2635960.1"/>
    <property type="molecule type" value="Genomic_DNA"/>
</dbReference>
<dbReference type="Pfam" id="PF13833">
    <property type="entry name" value="EF-hand_8"/>
    <property type="match status" value="1"/>
</dbReference>
<comment type="caution">
    <text evidence="15">The sequence shown here is derived from an EMBL/GenBank/DDBJ whole genome shotgun (WGS) entry which is preliminary data.</text>
</comment>
<dbReference type="GO" id="GO:0046872">
    <property type="term" value="F:metal ion binding"/>
    <property type="evidence" value="ECO:0007669"/>
    <property type="project" value="UniProtKB-KW"/>
</dbReference>
<proteinExistence type="inferred from homology"/>
<organism evidence="15 16">
    <name type="scientific">Riccia fluitans</name>
    <dbReference type="NCBI Taxonomy" id="41844"/>
    <lineage>
        <taxon>Eukaryota</taxon>
        <taxon>Viridiplantae</taxon>
        <taxon>Streptophyta</taxon>
        <taxon>Embryophyta</taxon>
        <taxon>Marchantiophyta</taxon>
        <taxon>Marchantiopsida</taxon>
        <taxon>Marchantiidae</taxon>
        <taxon>Marchantiales</taxon>
        <taxon>Ricciaceae</taxon>
        <taxon>Riccia</taxon>
    </lineage>
</organism>
<dbReference type="PROSITE" id="PS00018">
    <property type="entry name" value="EF_HAND_1"/>
    <property type="match status" value="2"/>
</dbReference>
<protein>
    <recommendedName>
        <fullName evidence="14">EF-hand domain-containing protein</fullName>
    </recommendedName>
</protein>
<evidence type="ECO:0000256" key="4">
    <source>
        <dbReference type="ARBA" id="ARBA00022568"/>
    </source>
</evidence>
<keyword evidence="3" id="KW-0813">Transport</keyword>
<gene>
    <name evidence="15" type="ORF">R1flu_007439</name>
</gene>
<feature type="domain" description="EF-hand" evidence="14">
    <location>
        <begin position="226"/>
        <end position="261"/>
    </location>
</feature>
<keyword evidence="7" id="KW-0999">Mitochondrion inner membrane</keyword>
<keyword evidence="6" id="KW-0677">Repeat</keyword>
<keyword evidence="5" id="KW-0479">Metal-binding</keyword>
<dbReference type="InterPro" id="IPR018247">
    <property type="entry name" value="EF_Hand_1_Ca_BS"/>
</dbReference>
<evidence type="ECO:0000256" key="5">
    <source>
        <dbReference type="ARBA" id="ARBA00022723"/>
    </source>
</evidence>
<keyword evidence="16" id="KW-1185">Reference proteome</keyword>
<evidence type="ECO:0000256" key="10">
    <source>
        <dbReference type="ARBA" id="ARBA00023065"/>
    </source>
</evidence>
<keyword evidence="4" id="KW-0109">Calcium transport</keyword>
<keyword evidence="11" id="KW-0496">Mitochondrion</keyword>
<evidence type="ECO:0000256" key="13">
    <source>
        <dbReference type="ARBA" id="ARBA00038333"/>
    </source>
</evidence>
<evidence type="ECO:0000256" key="7">
    <source>
        <dbReference type="ARBA" id="ARBA00022792"/>
    </source>
</evidence>
<dbReference type="InterPro" id="IPR011992">
    <property type="entry name" value="EF-hand-dom_pair"/>
</dbReference>
<evidence type="ECO:0000256" key="2">
    <source>
        <dbReference type="ARBA" id="ARBA00004569"/>
    </source>
</evidence>
<dbReference type="Proteomes" id="UP001605036">
    <property type="component" value="Unassembled WGS sequence"/>
</dbReference>
<accession>A0ABD1YYV5</accession>
<evidence type="ECO:0000256" key="9">
    <source>
        <dbReference type="ARBA" id="ARBA00022946"/>
    </source>
</evidence>
<dbReference type="CDD" id="cd00051">
    <property type="entry name" value="EFh"/>
    <property type="match status" value="1"/>
</dbReference>
<evidence type="ECO:0000256" key="11">
    <source>
        <dbReference type="ARBA" id="ARBA00023128"/>
    </source>
</evidence>
<sequence length="485" mass="54789">MFRFGGVVGKSQGRQFLQFLKSSSALQVSLDEICSRFSLIPAVAASVGERERADDFGSLKTAVGLFAGVGLAALWAHERSRDPALCSVSEVLATSSADHVKVSLRPDSARYLLTDSYRRELFFKYERRIRLRSRPEKVFLYFASVRDSEGQAFMAPADLMRAVVPVFPPSESTRVREGYLQGERNPCAENFHLQCPPSEFFMLFDTNSDGLISFAEYIFFVTLLSIPEENFTAAFKMFDFDGNGVIDREEFKMVMSRMRESTRQGLAQRNGHRPGLKITTSVENGGLVDLFFGPDGTKLFRHEDFKKFLHELHEEIIRLEFSHYDLNDQGTISAQDFGLSMIAAADLTSLSELLGRVNLLSRSPRLRNVRITQEEFRQFAYLRKNLSSLALAISAYGDMNKKDFKRAASKVCNCPLSDSVIDVIFHVFDSNEDGKLSSEEFLKVMERREKDIAQPQPTGILHLFSCWWNCSQGCKSAYSTQVKIG</sequence>
<dbReference type="Gene3D" id="1.10.238.10">
    <property type="entry name" value="EF-hand"/>
    <property type="match status" value="2"/>
</dbReference>
<dbReference type="Pfam" id="PF00036">
    <property type="entry name" value="EF-hand_1"/>
    <property type="match status" value="1"/>
</dbReference>
<comment type="similarity">
    <text evidence="13">Belongs to the MICU1 family. MICU1 subfamily.</text>
</comment>
<dbReference type="GO" id="GO:0005758">
    <property type="term" value="C:mitochondrial intermembrane space"/>
    <property type="evidence" value="ECO:0007669"/>
    <property type="project" value="UniProtKB-SubCell"/>
</dbReference>
<dbReference type="InterPro" id="IPR002048">
    <property type="entry name" value="EF_hand_dom"/>
</dbReference>
<evidence type="ECO:0000259" key="14">
    <source>
        <dbReference type="PROSITE" id="PS50222"/>
    </source>
</evidence>
<dbReference type="SMART" id="SM00054">
    <property type="entry name" value="EFh"/>
    <property type="match status" value="4"/>
</dbReference>
<dbReference type="GO" id="GO:0006816">
    <property type="term" value="P:calcium ion transport"/>
    <property type="evidence" value="ECO:0007669"/>
    <property type="project" value="UniProtKB-KW"/>
</dbReference>
<dbReference type="PROSITE" id="PS50222">
    <property type="entry name" value="EF_HAND_2"/>
    <property type="match status" value="3"/>
</dbReference>
<comment type="subcellular location">
    <subcellularLocation>
        <location evidence="1">Mitochondrion inner membrane</location>
    </subcellularLocation>
    <subcellularLocation>
        <location evidence="2">Mitochondrion intermembrane space</location>
    </subcellularLocation>
</comment>
<evidence type="ECO:0000256" key="8">
    <source>
        <dbReference type="ARBA" id="ARBA00022837"/>
    </source>
</evidence>
<dbReference type="CDD" id="cd15900">
    <property type="entry name" value="EFh_MICU"/>
    <property type="match status" value="1"/>
</dbReference>
<dbReference type="PANTHER" id="PTHR12294:SF1">
    <property type="entry name" value="CALCIUM UPTAKE PROTEIN 1, MITOCHONDRIAL"/>
    <property type="match status" value="1"/>
</dbReference>
<keyword evidence="10" id="KW-0406">Ion transport</keyword>
<dbReference type="AlphaFoldDB" id="A0ABD1YYV5"/>
<evidence type="ECO:0000256" key="12">
    <source>
        <dbReference type="ARBA" id="ARBA00023136"/>
    </source>
</evidence>
<dbReference type="Pfam" id="PF13202">
    <property type="entry name" value="EF-hand_5"/>
    <property type="match status" value="1"/>
</dbReference>
<evidence type="ECO:0000313" key="16">
    <source>
        <dbReference type="Proteomes" id="UP001605036"/>
    </source>
</evidence>
<evidence type="ECO:0000256" key="6">
    <source>
        <dbReference type="ARBA" id="ARBA00022737"/>
    </source>
</evidence>
<dbReference type="PANTHER" id="PTHR12294">
    <property type="entry name" value="EF HAND DOMAIN FAMILY A1,A2-RELATED"/>
    <property type="match status" value="1"/>
</dbReference>
<keyword evidence="8" id="KW-0106">Calcium</keyword>
<reference evidence="15 16" key="1">
    <citation type="submission" date="2024-09" db="EMBL/GenBank/DDBJ databases">
        <title>Chromosome-scale assembly of Riccia fluitans.</title>
        <authorList>
            <person name="Paukszto L."/>
            <person name="Sawicki J."/>
            <person name="Karawczyk K."/>
            <person name="Piernik-Szablinska J."/>
            <person name="Szczecinska M."/>
            <person name="Mazdziarz M."/>
        </authorList>
    </citation>
    <scope>NUCLEOTIDE SEQUENCE [LARGE SCALE GENOMIC DNA]</scope>
    <source>
        <strain evidence="15">Rf_01</strain>
        <tissue evidence="15">Aerial parts of the thallus</tissue>
    </source>
</reference>